<comment type="caution">
    <text evidence="2">The sequence shown here is derived from an EMBL/GenBank/DDBJ whole genome shotgun (WGS) entry which is preliminary data.</text>
</comment>
<feature type="region of interest" description="Disordered" evidence="1">
    <location>
        <begin position="61"/>
        <end position="99"/>
    </location>
</feature>
<dbReference type="RefSeq" id="WP_275117608.1">
    <property type="nucleotide sequence ID" value="NZ_JAOTPO010000003.1"/>
</dbReference>
<sequence length="99" mass="11083">MGKDREFNPNPKTPLDYWDENIDPAQMSGDHWVQEENAPIENNGFADPTECEVVEEKMTPPGAMFMHPSINVSYGNDGLTGTRPKTEKKTGKDANKSEK</sequence>
<evidence type="ECO:0000313" key="3">
    <source>
        <dbReference type="Proteomes" id="UP001148125"/>
    </source>
</evidence>
<protein>
    <submittedName>
        <fullName evidence="2">DUF3905 domain-containing protein</fullName>
    </submittedName>
</protein>
<keyword evidence="3" id="KW-1185">Reference proteome</keyword>
<organism evidence="2 3">
    <name type="scientific">Alkalihalobacterium chitinilyticum</name>
    <dbReference type="NCBI Taxonomy" id="2980103"/>
    <lineage>
        <taxon>Bacteria</taxon>
        <taxon>Bacillati</taxon>
        <taxon>Bacillota</taxon>
        <taxon>Bacilli</taxon>
        <taxon>Bacillales</taxon>
        <taxon>Bacillaceae</taxon>
        <taxon>Alkalihalobacterium</taxon>
    </lineage>
</organism>
<feature type="compositionally biased region" description="Basic and acidic residues" evidence="1">
    <location>
        <begin position="84"/>
        <end position="99"/>
    </location>
</feature>
<gene>
    <name evidence="2" type="ORF">N7Z68_06260</name>
</gene>
<proteinExistence type="predicted"/>
<evidence type="ECO:0000313" key="2">
    <source>
        <dbReference type="EMBL" id="MDE5412982.1"/>
    </source>
</evidence>
<dbReference type="EMBL" id="JAOTPO010000003">
    <property type="protein sequence ID" value="MDE5412982.1"/>
    <property type="molecule type" value="Genomic_DNA"/>
</dbReference>
<name>A0ABT5VCB2_9BACI</name>
<accession>A0ABT5VCB2</accession>
<feature type="region of interest" description="Disordered" evidence="1">
    <location>
        <begin position="1"/>
        <end position="25"/>
    </location>
</feature>
<dbReference type="Proteomes" id="UP001148125">
    <property type="component" value="Unassembled WGS sequence"/>
</dbReference>
<evidence type="ECO:0000256" key="1">
    <source>
        <dbReference type="SAM" id="MobiDB-lite"/>
    </source>
</evidence>
<reference evidence="2" key="1">
    <citation type="submission" date="2024-05" db="EMBL/GenBank/DDBJ databases">
        <title>Alkalihalobacillus sp. strain MEB203 novel alkaliphilic bacterium from Lonar Lake, India.</title>
        <authorList>
            <person name="Joshi A."/>
            <person name="Thite S."/>
            <person name="Mengade P."/>
        </authorList>
    </citation>
    <scope>NUCLEOTIDE SEQUENCE</scope>
    <source>
        <strain evidence="2">MEB 203</strain>
    </source>
</reference>